<dbReference type="Gene3D" id="3.40.50.300">
    <property type="entry name" value="P-loop containing nucleotide triphosphate hydrolases"/>
    <property type="match status" value="1"/>
</dbReference>
<dbReference type="PANTHER" id="PTHR42781">
    <property type="entry name" value="SPERMIDINE/PUTRESCINE IMPORT ATP-BINDING PROTEIN POTA"/>
    <property type="match status" value="1"/>
</dbReference>
<evidence type="ECO:0000256" key="5">
    <source>
        <dbReference type="ARBA" id="ARBA00023136"/>
    </source>
</evidence>
<dbReference type="PANTHER" id="PTHR42781:SF1">
    <property type="entry name" value="THIAMINE IMPORT ATP-BINDING PROTEIN THIQ"/>
    <property type="match status" value="1"/>
</dbReference>
<accession>A0A7R8WXL8</accession>
<dbReference type="SUPFAM" id="SSF52540">
    <property type="entry name" value="P-loop containing nucleoside triphosphate hydrolases"/>
    <property type="match status" value="1"/>
</dbReference>
<feature type="non-terminal residue" evidence="6">
    <location>
        <position position="1"/>
    </location>
</feature>
<proteinExistence type="predicted"/>
<dbReference type="OrthoDB" id="411892at2759"/>
<evidence type="ECO:0000256" key="1">
    <source>
        <dbReference type="ARBA" id="ARBA00022448"/>
    </source>
</evidence>
<dbReference type="GO" id="GO:0016887">
    <property type="term" value="F:ATP hydrolysis activity"/>
    <property type="evidence" value="ECO:0007669"/>
    <property type="project" value="InterPro"/>
</dbReference>
<keyword evidence="2" id="KW-1003">Cell membrane</keyword>
<dbReference type="InterPro" id="IPR050093">
    <property type="entry name" value="ABC_SmlMolc_Importer"/>
</dbReference>
<evidence type="ECO:0000256" key="3">
    <source>
        <dbReference type="ARBA" id="ARBA00022519"/>
    </source>
</evidence>
<evidence type="ECO:0000313" key="6">
    <source>
        <dbReference type="EMBL" id="CAD7239808.1"/>
    </source>
</evidence>
<protein>
    <submittedName>
        <fullName evidence="6">Uncharacterized protein</fullName>
    </submittedName>
</protein>
<evidence type="ECO:0000256" key="4">
    <source>
        <dbReference type="ARBA" id="ARBA00022967"/>
    </source>
</evidence>
<reference evidence="6" key="1">
    <citation type="submission" date="2020-11" db="EMBL/GenBank/DDBJ databases">
        <authorList>
            <person name="Tran Van P."/>
        </authorList>
    </citation>
    <scope>NUCLEOTIDE SEQUENCE</scope>
</reference>
<keyword evidence="4" id="KW-1278">Translocase</keyword>
<organism evidence="6">
    <name type="scientific">Cyprideis torosa</name>
    <dbReference type="NCBI Taxonomy" id="163714"/>
    <lineage>
        <taxon>Eukaryota</taxon>
        <taxon>Metazoa</taxon>
        <taxon>Ecdysozoa</taxon>
        <taxon>Arthropoda</taxon>
        <taxon>Crustacea</taxon>
        <taxon>Oligostraca</taxon>
        <taxon>Ostracoda</taxon>
        <taxon>Podocopa</taxon>
        <taxon>Podocopida</taxon>
        <taxon>Cytherocopina</taxon>
        <taxon>Cytheroidea</taxon>
        <taxon>Cytherideidae</taxon>
        <taxon>Cyprideis</taxon>
    </lineage>
</organism>
<dbReference type="InterPro" id="IPR003439">
    <property type="entry name" value="ABC_transporter-like_ATP-bd"/>
</dbReference>
<dbReference type="InterPro" id="IPR027417">
    <property type="entry name" value="P-loop_NTPase"/>
</dbReference>
<dbReference type="GO" id="GO:0005524">
    <property type="term" value="F:ATP binding"/>
    <property type="evidence" value="ECO:0007669"/>
    <property type="project" value="InterPro"/>
</dbReference>
<keyword evidence="1" id="KW-0813">Transport</keyword>
<keyword evidence="3" id="KW-0997">Cell inner membrane</keyword>
<keyword evidence="5" id="KW-0472">Membrane</keyword>
<dbReference type="Pfam" id="PF00005">
    <property type="entry name" value="ABC_tran"/>
    <property type="match status" value="1"/>
</dbReference>
<sequence>QHNLFPQLSVRDNVALGIDAALRLNADQWARVDAALEDAGLGALAGRLPSTLSGGQAQRAALVRILLRDQPILLLDEPFSALDAPLRQSMMESVCAAHRALGACSILVTHDLEAVRERVDRVLVMDQHQVSASFRAYAQSD</sequence>
<gene>
    <name evidence="6" type="ORF">CTOB1V02_LOCUS17623</name>
</gene>
<dbReference type="AlphaFoldDB" id="A0A7R8WXL8"/>
<evidence type="ECO:0000256" key="2">
    <source>
        <dbReference type="ARBA" id="ARBA00022475"/>
    </source>
</evidence>
<dbReference type="EMBL" id="OB742307">
    <property type="protein sequence ID" value="CAD7239808.1"/>
    <property type="molecule type" value="Genomic_DNA"/>
</dbReference>
<name>A0A7R8WXL8_9CRUS</name>